<accession>A0A3B1CL65</accession>
<feature type="transmembrane region" description="Helical" evidence="6">
    <location>
        <begin position="38"/>
        <end position="57"/>
    </location>
</feature>
<dbReference type="Pfam" id="PF03706">
    <property type="entry name" value="LPG_synthase_TM"/>
    <property type="match status" value="1"/>
</dbReference>
<proteinExistence type="predicted"/>
<feature type="transmembrane region" description="Helical" evidence="6">
    <location>
        <begin position="230"/>
        <end position="250"/>
    </location>
</feature>
<keyword evidence="5 6" id="KW-0472">Membrane</keyword>
<evidence type="ECO:0000256" key="6">
    <source>
        <dbReference type="SAM" id="Phobius"/>
    </source>
</evidence>
<feature type="transmembrane region" description="Helical" evidence="6">
    <location>
        <begin position="199"/>
        <end position="218"/>
    </location>
</feature>
<keyword evidence="4 6" id="KW-1133">Transmembrane helix</keyword>
<name>A0A3B1CL65_9ZZZZ</name>
<feature type="transmembrane region" description="Helical" evidence="6">
    <location>
        <begin position="147"/>
        <end position="169"/>
    </location>
</feature>
<evidence type="ECO:0000256" key="1">
    <source>
        <dbReference type="ARBA" id="ARBA00004651"/>
    </source>
</evidence>
<evidence type="ECO:0000313" key="7">
    <source>
        <dbReference type="EMBL" id="VAX29042.1"/>
    </source>
</evidence>
<feature type="transmembrane region" description="Helical" evidence="6">
    <location>
        <begin position="6"/>
        <end position="26"/>
    </location>
</feature>
<gene>
    <name evidence="7" type="ORF">MNBD_NITROSPINAE05-965</name>
</gene>
<evidence type="ECO:0000256" key="3">
    <source>
        <dbReference type="ARBA" id="ARBA00022692"/>
    </source>
</evidence>
<comment type="subcellular location">
    <subcellularLocation>
        <location evidence="1">Cell membrane</location>
        <topology evidence="1">Multi-pass membrane protein</topology>
    </subcellularLocation>
</comment>
<dbReference type="AlphaFoldDB" id="A0A3B1CL65"/>
<organism evidence="7">
    <name type="scientific">hydrothermal vent metagenome</name>
    <dbReference type="NCBI Taxonomy" id="652676"/>
    <lineage>
        <taxon>unclassified sequences</taxon>
        <taxon>metagenomes</taxon>
        <taxon>ecological metagenomes</taxon>
    </lineage>
</organism>
<reference evidence="7" key="1">
    <citation type="submission" date="2018-06" db="EMBL/GenBank/DDBJ databases">
        <authorList>
            <person name="Zhirakovskaya E."/>
        </authorList>
    </citation>
    <scope>NUCLEOTIDE SEQUENCE</scope>
</reference>
<dbReference type="GO" id="GO:0005886">
    <property type="term" value="C:plasma membrane"/>
    <property type="evidence" value="ECO:0007669"/>
    <property type="project" value="UniProtKB-SubCell"/>
</dbReference>
<evidence type="ECO:0000256" key="2">
    <source>
        <dbReference type="ARBA" id="ARBA00022475"/>
    </source>
</evidence>
<dbReference type="InterPro" id="IPR022791">
    <property type="entry name" value="L-PG_synthase/AglD"/>
</dbReference>
<keyword evidence="2" id="KW-1003">Cell membrane</keyword>
<keyword evidence="3 6" id="KW-0812">Transmembrane</keyword>
<feature type="transmembrane region" description="Helical" evidence="6">
    <location>
        <begin position="123"/>
        <end position="141"/>
    </location>
</feature>
<sequence>MSLSLTKIIKCLITLTLLGVFIFFLVRYKDQLAIVREISVGQFGVIFLLVVLSVTLNGSKLNQLTRFFSLKLSAREWFGLSSITTTLNNIFFKAGSLTASNYLKRKHGFPYMNFLGSLGADQLILFFMSGVLGCGISFYLMTTTVKGFQFVALAYLFLVLVLFLATQFAPRFNRQNHKTLDALVQAVNALSRILKDRKLFFTLCAHNIALVVLTALRFFVACKVLQLEVPLVHCFLFTTVMIFVSALPLFQSDIGTREIAVGLLSELAGTGFNEGLLATTLDRVFVFFLTLLFTLYFKNLLIPSDPSSDKT</sequence>
<evidence type="ECO:0000256" key="5">
    <source>
        <dbReference type="ARBA" id="ARBA00023136"/>
    </source>
</evidence>
<protein>
    <submittedName>
        <fullName evidence="7">Uncharacterized protein</fullName>
    </submittedName>
</protein>
<feature type="transmembrane region" description="Helical" evidence="6">
    <location>
        <begin position="284"/>
        <end position="302"/>
    </location>
</feature>
<dbReference type="EMBL" id="UOGG01000075">
    <property type="protein sequence ID" value="VAX29042.1"/>
    <property type="molecule type" value="Genomic_DNA"/>
</dbReference>
<evidence type="ECO:0000256" key="4">
    <source>
        <dbReference type="ARBA" id="ARBA00022989"/>
    </source>
</evidence>